<evidence type="ECO:0000256" key="1">
    <source>
        <dbReference type="SAM" id="SignalP"/>
    </source>
</evidence>
<sequence length="631" mass="69519">MQHPSLSRLHAIAAAIFLVYLTLTPAFAQPMAEADIPVRCNSWQVVFDVNPDGSYTESQKWSMTVLKESALEGQKTASFSFSTSVAKGEVLEAYTLKKSGKRIDAPKSSYQVTANDGYNSASPLYSDQTAISVVFPDLAVGDTTNFSFRIKNSEGIFPNQFSAAQVFSRFQAADDITVKVIAPKTMKLSHASFHLTEKKPVEKDGKQVLEWNYRNPKPEKWTPAESGIYAVGEEPSLFVSTFADYGEIARAYGQRAMPKAVPTERIKALAAQLAGDKKGTEAQARALYDWVARNISYVGNGIGIGRVVPRDLDVVLDNKMGDCKDHATLLQALLAARGIECDQVLLNADSRYDLPKVPVVGVVNHVINYLPELKLYLDSTAATVPFGMLPQPLGEKPVLPVVKFREAVKTPSTAQYGHEQVMQTSIKINADGTATGTAHFTLKGLPATEMRQVMRNLRGDQEELLVRKFLEMQGMHGTGTLTKDDPTDLLDSYRFSITFQLEDLLTLASTTGMPIKPIASSVFAIDSFVSSAYEPTPKKSTNCSGGRSTEEYVYEFPPSMNIVGFPKDFHFASKVLSYQANYQKSENRLTIKRTLEDRTSGNVCSPEYVADYQKSARSILRDLRAQVLISN</sequence>
<comment type="caution">
    <text evidence="4">The sequence shown here is derived from an EMBL/GenBank/DDBJ whole genome shotgun (WGS) entry which is preliminary data.</text>
</comment>
<dbReference type="InterPro" id="IPR024618">
    <property type="entry name" value="DUF3857"/>
</dbReference>
<dbReference type="Proteomes" id="UP000636888">
    <property type="component" value="Unassembled WGS sequence"/>
</dbReference>
<organism evidence="4 5">
    <name type="scientific">Geomesophilobacter sediminis</name>
    <dbReference type="NCBI Taxonomy" id="2798584"/>
    <lineage>
        <taxon>Bacteria</taxon>
        <taxon>Pseudomonadati</taxon>
        <taxon>Thermodesulfobacteriota</taxon>
        <taxon>Desulfuromonadia</taxon>
        <taxon>Geobacterales</taxon>
        <taxon>Geobacteraceae</taxon>
        <taxon>Geomesophilobacter</taxon>
    </lineage>
</organism>
<feature type="signal peptide" evidence="1">
    <location>
        <begin position="1"/>
        <end position="28"/>
    </location>
</feature>
<keyword evidence="5" id="KW-1185">Reference proteome</keyword>
<feature type="domain" description="Transglutaminase-like" evidence="2">
    <location>
        <begin position="267"/>
        <end position="345"/>
    </location>
</feature>
<keyword evidence="1" id="KW-0732">Signal</keyword>
<evidence type="ECO:0000313" key="5">
    <source>
        <dbReference type="Proteomes" id="UP000636888"/>
    </source>
</evidence>
<dbReference type="EMBL" id="JAEMHM010000018">
    <property type="protein sequence ID" value="MBJ6726854.1"/>
    <property type="molecule type" value="Genomic_DNA"/>
</dbReference>
<evidence type="ECO:0000259" key="2">
    <source>
        <dbReference type="Pfam" id="PF01841"/>
    </source>
</evidence>
<dbReference type="Gene3D" id="2.60.40.3140">
    <property type="match status" value="1"/>
</dbReference>
<evidence type="ECO:0000313" key="4">
    <source>
        <dbReference type="EMBL" id="MBJ6726854.1"/>
    </source>
</evidence>
<dbReference type="InterPro" id="IPR002931">
    <property type="entry name" value="Transglutaminase-like"/>
</dbReference>
<dbReference type="Pfam" id="PF12969">
    <property type="entry name" value="DUF3857"/>
    <property type="match status" value="1"/>
</dbReference>
<gene>
    <name evidence="4" type="ORF">JFN93_19260</name>
</gene>
<feature type="domain" description="DUF3857" evidence="3">
    <location>
        <begin position="51"/>
        <end position="218"/>
    </location>
</feature>
<evidence type="ECO:0000259" key="3">
    <source>
        <dbReference type="Pfam" id="PF12969"/>
    </source>
</evidence>
<dbReference type="RefSeq" id="WP_199385771.1">
    <property type="nucleotide sequence ID" value="NZ_JAEMHM010000018.1"/>
</dbReference>
<dbReference type="AlphaFoldDB" id="A0A8J7SC60"/>
<reference evidence="4" key="1">
    <citation type="submission" date="2020-12" db="EMBL/GenBank/DDBJ databases">
        <title>Geomonas sp. Red875, isolated from river sediment.</title>
        <authorList>
            <person name="Xu Z."/>
            <person name="Zhang Z."/>
            <person name="Masuda Y."/>
            <person name="Itoh H."/>
            <person name="Senoo K."/>
        </authorList>
    </citation>
    <scope>NUCLEOTIDE SEQUENCE</scope>
    <source>
        <strain evidence="4">Red875</strain>
    </source>
</reference>
<dbReference type="Gene3D" id="3.10.620.30">
    <property type="match status" value="1"/>
</dbReference>
<proteinExistence type="predicted"/>
<dbReference type="SUPFAM" id="SSF54001">
    <property type="entry name" value="Cysteine proteinases"/>
    <property type="match status" value="1"/>
</dbReference>
<dbReference type="Pfam" id="PF01841">
    <property type="entry name" value="Transglut_core"/>
    <property type="match status" value="1"/>
</dbReference>
<protein>
    <submittedName>
        <fullName evidence="4">DUF3857 and transglutaminase domain-containing protein</fullName>
    </submittedName>
</protein>
<dbReference type="InterPro" id="IPR038765">
    <property type="entry name" value="Papain-like_cys_pep_sf"/>
</dbReference>
<feature type="chain" id="PRO_5035193484" evidence="1">
    <location>
        <begin position="29"/>
        <end position="631"/>
    </location>
</feature>
<name>A0A8J7SC60_9BACT</name>
<accession>A0A8J7SC60</accession>